<feature type="non-terminal residue" evidence="2">
    <location>
        <position position="1"/>
    </location>
</feature>
<evidence type="ECO:0000313" key="2">
    <source>
        <dbReference type="EMBL" id="CAA9226916.1"/>
    </source>
</evidence>
<evidence type="ECO:0000256" key="1">
    <source>
        <dbReference type="SAM" id="MobiDB-lite"/>
    </source>
</evidence>
<reference evidence="2" key="1">
    <citation type="submission" date="2020-02" db="EMBL/GenBank/DDBJ databases">
        <authorList>
            <person name="Meier V. D."/>
        </authorList>
    </citation>
    <scope>NUCLEOTIDE SEQUENCE</scope>
    <source>
        <strain evidence="2">AVDCRST_MAG76</strain>
    </source>
</reference>
<feature type="region of interest" description="Disordered" evidence="1">
    <location>
        <begin position="120"/>
        <end position="140"/>
    </location>
</feature>
<gene>
    <name evidence="2" type="ORF">AVDCRST_MAG76-1012</name>
</gene>
<feature type="non-terminal residue" evidence="2">
    <location>
        <position position="140"/>
    </location>
</feature>
<name>A0A6J4HMU6_9ACTN</name>
<protein>
    <submittedName>
        <fullName evidence="2">Uncharacterized protein</fullName>
    </submittedName>
</protein>
<dbReference type="EMBL" id="CADCSZ010000059">
    <property type="protein sequence ID" value="CAA9226916.1"/>
    <property type="molecule type" value="Genomic_DNA"/>
</dbReference>
<proteinExistence type="predicted"/>
<feature type="region of interest" description="Disordered" evidence="1">
    <location>
        <begin position="1"/>
        <end position="71"/>
    </location>
</feature>
<sequence length="140" mass="15403">WLPGKRSRTTSEPASGSTAKHSWSSVAHPSTRRVCCGTQMRRAAGTRGPESHSSRSRRRSPVPAGVWRRSSPGRVYVLAGPTPQCVQEWCSTPASSCWRPSPRRTTASCSPRTMWRPRSCSPRCSGRRRETSTSGGVIQH</sequence>
<organism evidence="2">
    <name type="scientific">uncultured Acidimicrobiales bacterium</name>
    <dbReference type="NCBI Taxonomy" id="310071"/>
    <lineage>
        <taxon>Bacteria</taxon>
        <taxon>Bacillati</taxon>
        <taxon>Actinomycetota</taxon>
        <taxon>Acidimicrobiia</taxon>
        <taxon>Acidimicrobiales</taxon>
        <taxon>environmental samples</taxon>
    </lineage>
</organism>
<dbReference type="AlphaFoldDB" id="A0A6J4HMU6"/>
<accession>A0A6J4HMU6</accession>
<feature type="compositionally biased region" description="Polar residues" evidence="1">
    <location>
        <begin position="10"/>
        <end position="28"/>
    </location>
</feature>